<dbReference type="GO" id="GO:0042391">
    <property type="term" value="P:regulation of membrane potential"/>
    <property type="evidence" value="ECO:0007669"/>
    <property type="project" value="TreeGrafter"/>
</dbReference>
<feature type="compositionally biased region" description="Basic and acidic residues" evidence="1">
    <location>
        <begin position="1"/>
        <end position="10"/>
    </location>
</feature>
<dbReference type="OrthoDB" id="312527at2759"/>
<evidence type="ECO:0000313" key="2">
    <source>
        <dbReference type="EMBL" id="CAE7479026.1"/>
    </source>
</evidence>
<dbReference type="GO" id="GO:0005249">
    <property type="term" value="F:voltage-gated potassium channel activity"/>
    <property type="evidence" value="ECO:0007669"/>
    <property type="project" value="TreeGrafter"/>
</dbReference>
<organism evidence="2 3">
    <name type="scientific">Symbiodinium necroappetens</name>
    <dbReference type="NCBI Taxonomy" id="1628268"/>
    <lineage>
        <taxon>Eukaryota</taxon>
        <taxon>Sar</taxon>
        <taxon>Alveolata</taxon>
        <taxon>Dinophyceae</taxon>
        <taxon>Suessiales</taxon>
        <taxon>Symbiodiniaceae</taxon>
        <taxon>Symbiodinium</taxon>
    </lineage>
</organism>
<dbReference type="Proteomes" id="UP000601435">
    <property type="component" value="Unassembled WGS sequence"/>
</dbReference>
<sequence>MHDPEKESGVRNDNPNSTERLKQAVAALKSSISIVLTDVNELQGDAGHSHGGTSAPSGQPRIRHSVTVSASSEQDPSAANGNGGSPSKVPKIPKPGPSANSLGRTSVYSEAVSAEDSNIAAHPSAIAHRKPPCSHRIVIYPAWTSKLAWDLAVMLVVLVDAFVLPYQLSFKRDLEPDAFDEFWFWITSSFFTLDIIATFDTALGGDEDDLIVDHRTIARAYLRGWFFFDWVSTMPWSRMVDAM</sequence>
<feature type="compositionally biased region" description="Polar residues" evidence="1">
    <location>
        <begin position="66"/>
        <end position="80"/>
    </location>
</feature>
<evidence type="ECO:0000256" key="1">
    <source>
        <dbReference type="SAM" id="MobiDB-lite"/>
    </source>
</evidence>
<feature type="region of interest" description="Disordered" evidence="1">
    <location>
        <begin position="43"/>
        <end position="103"/>
    </location>
</feature>
<accession>A0A812SHN8</accession>
<dbReference type="SUPFAM" id="SSF81324">
    <property type="entry name" value="Voltage-gated potassium channels"/>
    <property type="match status" value="1"/>
</dbReference>
<dbReference type="GO" id="GO:0005886">
    <property type="term" value="C:plasma membrane"/>
    <property type="evidence" value="ECO:0007669"/>
    <property type="project" value="TreeGrafter"/>
</dbReference>
<protein>
    <submittedName>
        <fullName evidence="2">HCN4 protein</fullName>
    </submittedName>
</protein>
<dbReference type="PANTHER" id="PTHR10217:SF435">
    <property type="entry name" value="POTASSIUM VOLTAGE-GATED CHANNEL PROTEIN EAG"/>
    <property type="match status" value="1"/>
</dbReference>
<dbReference type="AlphaFoldDB" id="A0A812SHN8"/>
<evidence type="ECO:0000313" key="3">
    <source>
        <dbReference type="Proteomes" id="UP000601435"/>
    </source>
</evidence>
<dbReference type="PANTHER" id="PTHR10217">
    <property type="entry name" value="VOLTAGE AND LIGAND GATED POTASSIUM CHANNEL"/>
    <property type="match status" value="1"/>
</dbReference>
<comment type="caution">
    <text evidence="2">The sequence shown here is derived from an EMBL/GenBank/DDBJ whole genome shotgun (WGS) entry which is preliminary data.</text>
</comment>
<dbReference type="InterPro" id="IPR050818">
    <property type="entry name" value="KCNH_animal-type"/>
</dbReference>
<feature type="non-terminal residue" evidence="2">
    <location>
        <position position="243"/>
    </location>
</feature>
<proteinExistence type="predicted"/>
<keyword evidence="3" id="KW-1185">Reference proteome</keyword>
<feature type="region of interest" description="Disordered" evidence="1">
    <location>
        <begin position="1"/>
        <end position="22"/>
    </location>
</feature>
<dbReference type="EMBL" id="CAJNJA010021596">
    <property type="protein sequence ID" value="CAE7479026.1"/>
    <property type="molecule type" value="Genomic_DNA"/>
</dbReference>
<gene>
    <name evidence="2" type="primary">HCN4</name>
    <name evidence="2" type="ORF">SNEC2469_LOCUS13538</name>
</gene>
<reference evidence="2" key="1">
    <citation type="submission" date="2021-02" db="EMBL/GenBank/DDBJ databases">
        <authorList>
            <person name="Dougan E. K."/>
            <person name="Rhodes N."/>
            <person name="Thang M."/>
            <person name="Chan C."/>
        </authorList>
    </citation>
    <scope>NUCLEOTIDE SEQUENCE</scope>
</reference>
<name>A0A812SHN8_9DINO</name>